<dbReference type="PANTHER" id="PTHR16943">
    <property type="entry name" value="2-METHYLCITRATE DEHYDRATASE-RELATED"/>
    <property type="match status" value="1"/>
</dbReference>
<dbReference type="PANTHER" id="PTHR16943:SF8">
    <property type="entry name" value="2-METHYLCITRATE DEHYDRATASE"/>
    <property type="match status" value="1"/>
</dbReference>
<evidence type="ECO:0000313" key="5">
    <source>
        <dbReference type="Proteomes" id="UP000608850"/>
    </source>
</evidence>
<dbReference type="InterPro" id="IPR005656">
    <property type="entry name" value="MmgE_PrpD"/>
</dbReference>
<dbReference type="Gene3D" id="3.30.1330.120">
    <property type="entry name" value="2-methylcitrate dehydratase PrpD"/>
    <property type="match status" value="1"/>
</dbReference>
<dbReference type="SUPFAM" id="SSF103378">
    <property type="entry name" value="2-methylcitrate dehydratase PrpD"/>
    <property type="match status" value="2"/>
</dbReference>
<dbReference type="InterPro" id="IPR036148">
    <property type="entry name" value="MmgE/PrpD_sf"/>
</dbReference>
<dbReference type="AlphaFoldDB" id="A0A830GA73"/>
<feature type="domain" description="MmgE/PrpD N-terminal" evidence="2">
    <location>
        <begin position="6"/>
        <end position="223"/>
    </location>
</feature>
<protein>
    <submittedName>
        <fullName evidence="4">2-methylcitrate dehydratase</fullName>
    </submittedName>
</protein>
<dbReference type="OrthoDB" id="43639at2157"/>
<name>A0A830GA73_9EURY</name>
<dbReference type="EMBL" id="BMOQ01000003">
    <property type="protein sequence ID" value="GGN11818.1"/>
    <property type="molecule type" value="Genomic_DNA"/>
</dbReference>
<dbReference type="InterPro" id="IPR045337">
    <property type="entry name" value="MmgE_PrpD_C"/>
</dbReference>
<keyword evidence="5" id="KW-1185">Reference proteome</keyword>
<feature type="domain" description="MmgE/PrpD C-terminal" evidence="3">
    <location>
        <begin position="296"/>
        <end position="442"/>
    </location>
</feature>
<dbReference type="InterPro" id="IPR042183">
    <property type="entry name" value="MmgE/PrpD_sf_1"/>
</dbReference>
<sequence length="477" mass="47510">MTTAADIAAFVADVTYDDLSAAVADATERRLFDALAVAHVASDAAGAAADVAAGEGGDACACWAASTRAGPAAAALHNAARVRGSAAADAFLAPDGPSHPSEAVPAVVAAAEAADADGETLVAALAATYEVHGELAWHAPVREHGWGPAIHTLVAAAAGAARARSLDAAATRDAVSIAVANGASFGAGPDDTDHDLAGPLAARAGVTAASLAAAGVAGPADPFVDHPVLGVLADGAGDADGAAADDGVDEAREGAACEFGEDTDSIEAHAEEDGFALDPACERVHDVAARRVRGPFAVQAAVAAAADLGARVALDPDAVERVTVRTFDSLTLPAPANDPTPDTVTDAARSLPYSVAAALVSGPTDLADILGDEAVRRLAATVAVEEAPGLTAQFEAGLLPAVVDVERDDGSVYHAEVGAYPGHPTQPMDWATLEAKAGRLLPPERVEALRAACQHADEATRVADVLAALEASAERDL</sequence>
<accession>A0A830GA73</accession>
<gene>
    <name evidence="4" type="primary">prpD</name>
    <name evidence="4" type="ORF">GCM10009021_09750</name>
</gene>
<dbReference type="GO" id="GO:0016829">
    <property type="term" value="F:lyase activity"/>
    <property type="evidence" value="ECO:0007669"/>
    <property type="project" value="InterPro"/>
</dbReference>
<proteinExistence type="inferred from homology"/>
<dbReference type="Pfam" id="PF19305">
    <property type="entry name" value="MmgE_PrpD_C"/>
    <property type="match status" value="1"/>
</dbReference>
<comment type="caution">
    <text evidence="4">The sequence shown here is derived from an EMBL/GenBank/DDBJ whole genome shotgun (WGS) entry which is preliminary data.</text>
</comment>
<dbReference type="RefSeq" id="WP_188877460.1">
    <property type="nucleotide sequence ID" value="NZ_BMOQ01000003.1"/>
</dbReference>
<evidence type="ECO:0000256" key="1">
    <source>
        <dbReference type="ARBA" id="ARBA00006174"/>
    </source>
</evidence>
<reference evidence="4 5" key="1">
    <citation type="journal article" date="2019" name="Int. J. Syst. Evol. Microbiol.">
        <title>The Global Catalogue of Microorganisms (GCM) 10K type strain sequencing project: providing services to taxonomists for standard genome sequencing and annotation.</title>
        <authorList>
            <consortium name="The Broad Institute Genomics Platform"/>
            <consortium name="The Broad Institute Genome Sequencing Center for Infectious Disease"/>
            <person name="Wu L."/>
            <person name="Ma J."/>
        </authorList>
    </citation>
    <scope>NUCLEOTIDE SEQUENCE [LARGE SCALE GENOMIC DNA]</scope>
    <source>
        <strain evidence="4 5">JCM 16331</strain>
    </source>
</reference>
<dbReference type="Proteomes" id="UP000608850">
    <property type="component" value="Unassembled WGS sequence"/>
</dbReference>
<dbReference type="Pfam" id="PF03972">
    <property type="entry name" value="MmgE_PrpD_N"/>
    <property type="match status" value="1"/>
</dbReference>
<evidence type="ECO:0000313" key="4">
    <source>
        <dbReference type="EMBL" id="GGN11818.1"/>
    </source>
</evidence>
<evidence type="ECO:0000259" key="2">
    <source>
        <dbReference type="Pfam" id="PF03972"/>
    </source>
</evidence>
<evidence type="ECO:0000259" key="3">
    <source>
        <dbReference type="Pfam" id="PF19305"/>
    </source>
</evidence>
<dbReference type="Gene3D" id="1.10.4100.10">
    <property type="entry name" value="2-methylcitrate dehydratase PrpD"/>
    <property type="match status" value="1"/>
</dbReference>
<dbReference type="InterPro" id="IPR042188">
    <property type="entry name" value="MmgE/PrpD_sf_2"/>
</dbReference>
<comment type="similarity">
    <text evidence="1">Belongs to the PrpD family.</text>
</comment>
<organism evidence="4 5">
    <name type="scientific">Halarchaeum nitratireducens</name>
    <dbReference type="NCBI Taxonomy" id="489913"/>
    <lineage>
        <taxon>Archaea</taxon>
        <taxon>Methanobacteriati</taxon>
        <taxon>Methanobacteriota</taxon>
        <taxon>Stenosarchaea group</taxon>
        <taxon>Halobacteria</taxon>
        <taxon>Halobacteriales</taxon>
        <taxon>Halobacteriaceae</taxon>
    </lineage>
</organism>
<dbReference type="InterPro" id="IPR045336">
    <property type="entry name" value="MmgE_PrpD_N"/>
</dbReference>